<dbReference type="Pfam" id="PF13561">
    <property type="entry name" value="adh_short_C2"/>
    <property type="match status" value="1"/>
</dbReference>
<dbReference type="PROSITE" id="PS00061">
    <property type="entry name" value="ADH_SHORT"/>
    <property type="match status" value="1"/>
</dbReference>
<dbReference type="InterPro" id="IPR002347">
    <property type="entry name" value="SDR_fam"/>
</dbReference>
<evidence type="ECO:0000313" key="3">
    <source>
        <dbReference type="EMBL" id="AXA85255.1"/>
    </source>
</evidence>
<organism evidence="3 4">
    <name type="scientific">Solilutibacter oculi</name>
    <dbReference type="NCBI Taxonomy" id="2698682"/>
    <lineage>
        <taxon>Bacteria</taxon>
        <taxon>Pseudomonadati</taxon>
        <taxon>Pseudomonadota</taxon>
        <taxon>Gammaproteobacteria</taxon>
        <taxon>Lysobacterales</taxon>
        <taxon>Lysobacteraceae</taxon>
        <taxon>Solilutibacter</taxon>
    </lineage>
</organism>
<dbReference type="OrthoDB" id="9787298at2"/>
<keyword evidence="2" id="KW-0560">Oxidoreductase</keyword>
<gene>
    <name evidence="3" type="ORF">DCD74_11740</name>
</gene>
<dbReference type="GO" id="GO:0016491">
    <property type="term" value="F:oxidoreductase activity"/>
    <property type="evidence" value="ECO:0007669"/>
    <property type="project" value="UniProtKB-KW"/>
</dbReference>
<dbReference type="InterPro" id="IPR020904">
    <property type="entry name" value="Sc_DH/Rdtase_CS"/>
</dbReference>
<reference evidence="4" key="1">
    <citation type="submission" date="2018-05" db="EMBL/GenBank/DDBJ databases">
        <title>Luteimonas pekinense sp. nov., isolated from human Meibomian gland secretions, Beijing, China.</title>
        <authorList>
            <person name="Wen T."/>
            <person name="Bai H."/>
            <person name="Lv H."/>
        </authorList>
    </citation>
    <scope>NUCLEOTIDE SEQUENCE [LARGE SCALE GENOMIC DNA]</scope>
    <source>
        <strain evidence="4">83-4</strain>
    </source>
</reference>
<keyword evidence="4" id="KW-1185">Reference proteome</keyword>
<protein>
    <submittedName>
        <fullName evidence="3">Sugar dehydrogenase</fullName>
    </submittedName>
</protein>
<name>A0A344J895_9GAMM</name>
<evidence type="ECO:0000313" key="4">
    <source>
        <dbReference type="Proteomes" id="UP000251842"/>
    </source>
</evidence>
<accession>A0A344J895</accession>
<dbReference type="AlphaFoldDB" id="A0A344J895"/>
<dbReference type="PANTHER" id="PTHR43639:SF1">
    <property type="entry name" value="SHORT-CHAIN DEHYDROGENASE_REDUCTASE FAMILY PROTEIN"/>
    <property type="match status" value="1"/>
</dbReference>
<dbReference type="RefSeq" id="WP_112927464.1">
    <property type="nucleotide sequence ID" value="NZ_CP029556.1"/>
</dbReference>
<dbReference type="EMBL" id="CP029556">
    <property type="protein sequence ID" value="AXA85255.1"/>
    <property type="molecule type" value="Genomic_DNA"/>
</dbReference>
<evidence type="ECO:0000256" key="1">
    <source>
        <dbReference type="ARBA" id="ARBA00006484"/>
    </source>
</evidence>
<dbReference type="FunFam" id="3.40.50.720:FF:000084">
    <property type="entry name" value="Short-chain dehydrogenase reductase"/>
    <property type="match status" value="1"/>
</dbReference>
<sequence length="198" mass="20925">MAKRQGAGDALFAQADLSGPAATQTLVDAALERWGRIDVLVNNAAMMTFDPIESLDEAEWDRLFAVNLRAPFSLVRRALPHMGAGSTIVNVSSVHAEETMGGVVPYAASKGGLEAFTRGLAVELRPRGIRVNAARLGAIDTPLLWSNPNVRSGKEKIDRASIGTPLQVAQAILFLASSESSFTTGAILNVDGGRLADL</sequence>
<dbReference type="PANTHER" id="PTHR43639">
    <property type="entry name" value="OXIDOREDUCTASE, SHORT-CHAIN DEHYDROGENASE/REDUCTASE FAMILY (AFU_ORTHOLOGUE AFUA_5G02870)"/>
    <property type="match status" value="1"/>
</dbReference>
<dbReference type="Proteomes" id="UP000251842">
    <property type="component" value="Chromosome"/>
</dbReference>
<dbReference type="SUPFAM" id="SSF51735">
    <property type="entry name" value="NAD(P)-binding Rossmann-fold domains"/>
    <property type="match status" value="1"/>
</dbReference>
<dbReference type="Gene3D" id="3.40.50.720">
    <property type="entry name" value="NAD(P)-binding Rossmann-like Domain"/>
    <property type="match status" value="1"/>
</dbReference>
<evidence type="ECO:0000256" key="2">
    <source>
        <dbReference type="ARBA" id="ARBA00023002"/>
    </source>
</evidence>
<dbReference type="PRINTS" id="PR00081">
    <property type="entry name" value="GDHRDH"/>
</dbReference>
<dbReference type="PRINTS" id="PR00080">
    <property type="entry name" value="SDRFAMILY"/>
</dbReference>
<comment type="similarity">
    <text evidence="1">Belongs to the short-chain dehydrogenases/reductases (SDR) family.</text>
</comment>
<dbReference type="KEGG" id="lue:DCD74_11740"/>
<dbReference type="InterPro" id="IPR036291">
    <property type="entry name" value="NAD(P)-bd_dom_sf"/>
</dbReference>
<proteinExistence type="inferred from homology"/>
<dbReference type="CDD" id="cd05233">
    <property type="entry name" value="SDR_c"/>
    <property type="match status" value="1"/>
</dbReference>